<dbReference type="Proteomes" id="UP001162060">
    <property type="component" value="Unassembled WGS sequence"/>
</dbReference>
<dbReference type="Gene3D" id="1.25.40.10">
    <property type="entry name" value="Tetratricopeptide repeat domain"/>
    <property type="match status" value="1"/>
</dbReference>
<protein>
    <recommendedName>
        <fullName evidence="4">Pentatricopeptide repeat-containing protein</fullName>
    </recommendedName>
</protein>
<sequence>MLEMVESHCNALIEEAFHLMDVFLEWKLTSNLQVFTSLLSIYMRRREVGNAVALIGAMGEHGIVQDVKAFTTVAFYYASRDDLKAVGDVLRDMASQGVATDRMFSDYVLNALYGSCGIDLCFSLLRELSANKLAIPDGLYISLVDLGTTIGLIERTVHIAYNMECEGCHLSSKQLYALMMRCLSDGKILEFVRTFGLLHQGVPPQTPRVEVEM</sequence>
<proteinExistence type="predicted"/>
<dbReference type="InterPro" id="IPR011990">
    <property type="entry name" value="TPR-like_helical_dom_sf"/>
</dbReference>
<evidence type="ECO:0008006" key="4">
    <source>
        <dbReference type="Google" id="ProtNLM"/>
    </source>
</evidence>
<keyword evidence="1" id="KW-0677">Repeat</keyword>
<reference evidence="2" key="1">
    <citation type="submission" date="2024-01" db="EMBL/GenBank/DDBJ databases">
        <authorList>
            <person name="Webb A."/>
        </authorList>
    </citation>
    <scope>NUCLEOTIDE SEQUENCE</scope>
    <source>
        <strain evidence="2">Pm1</strain>
    </source>
</reference>
<accession>A0AAV1TUJ3</accession>
<evidence type="ECO:0000313" key="3">
    <source>
        <dbReference type="Proteomes" id="UP001162060"/>
    </source>
</evidence>
<comment type="caution">
    <text evidence="2">The sequence shown here is derived from an EMBL/GenBank/DDBJ whole genome shotgun (WGS) entry which is preliminary data.</text>
</comment>
<dbReference type="PANTHER" id="PTHR47447:SF17">
    <property type="entry name" value="OS12G0638900 PROTEIN"/>
    <property type="match status" value="1"/>
</dbReference>
<name>A0AAV1TUJ3_9STRA</name>
<organism evidence="2 3">
    <name type="scientific">Peronospora matthiolae</name>
    <dbReference type="NCBI Taxonomy" id="2874970"/>
    <lineage>
        <taxon>Eukaryota</taxon>
        <taxon>Sar</taxon>
        <taxon>Stramenopiles</taxon>
        <taxon>Oomycota</taxon>
        <taxon>Peronosporomycetes</taxon>
        <taxon>Peronosporales</taxon>
        <taxon>Peronosporaceae</taxon>
        <taxon>Peronospora</taxon>
    </lineage>
</organism>
<gene>
    <name evidence="2" type="ORF">PM001_LOCUS11161</name>
</gene>
<evidence type="ECO:0000256" key="1">
    <source>
        <dbReference type="ARBA" id="ARBA00022737"/>
    </source>
</evidence>
<dbReference type="AlphaFoldDB" id="A0AAV1TUJ3"/>
<dbReference type="PANTHER" id="PTHR47447">
    <property type="entry name" value="OS03G0856100 PROTEIN"/>
    <property type="match status" value="1"/>
</dbReference>
<dbReference type="EMBL" id="CAKLBY020000095">
    <property type="protein sequence ID" value="CAK7926011.1"/>
    <property type="molecule type" value="Genomic_DNA"/>
</dbReference>
<evidence type="ECO:0000313" key="2">
    <source>
        <dbReference type="EMBL" id="CAK7926011.1"/>
    </source>
</evidence>